<protein>
    <submittedName>
        <fullName evidence="2">Uncharacterized protein</fullName>
    </submittedName>
</protein>
<evidence type="ECO:0000313" key="3">
    <source>
        <dbReference type="Proteomes" id="UP001275084"/>
    </source>
</evidence>
<reference evidence="2" key="1">
    <citation type="journal article" date="2023" name="Mol. Phylogenet. Evol.">
        <title>Genome-scale phylogeny and comparative genomics of the fungal order Sordariales.</title>
        <authorList>
            <person name="Hensen N."/>
            <person name="Bonometti L."/>
            <person name="Westerberg I."/>
            <person name="Brannstrom I.O."/>
            <person name="Guillou S."/>
            <person name="Cros-Aarteil S."/>
            <person name="Calhoun S."/>
            <person name="Haridas S."/>
            <person name="Kuo A."/>
            <person name="Mondo S."/>
            <person name="Pangilinan J."/>
            <person name="Riley R."/>
            <person name="LaButti K."/>
            <person name="Andreopoulos B."/>
            <person name="Lipzen A."/>
            <person name="Chen C."/>
            <person name="Yan M."/>
            <person name="Daum C."/>
            <person name="Ng V."/>
            <person name="Clum A."/>
            <person name="Steindorff A."/>
            <person name="Ohm R.A."/>
            <person name="Martin F."/>
            <person name="Silar P."/>
            <person name="Natvig D.O."/>
            <person name="Lalanne C."/>
            <person name="Gautier V."/>
            <person name="Ament-Velasquez S.L."/>
            <person name="Kruys A."/>
            <person name="Hutchinson M.I."/>
            <person name="Powell A.J."/>
            <person name="Barry K."/>
            <person name="Miller A.N."/>
            <person name="Grigoriev I.V."/>
            <person name="Debuchy R."/>
            <person name="Gladieux P."/>
            <person name="Hiltunen Thoren M."/>
            <person name="Johannesson H."/>
        </authorList>
    </citation>
    <scope>NUCLEOTIDE SEQUENCE</scope>
    <source>
        <strain evidence="2">CBS 955.72</strain>
    </source>
</reference>
<keyword evidence="3" id="KW-1185">Reference proteome</keyword>
<dbReference type="EMBL" id="JAUIQD010000003">
    <property type="protein sequence ID" value="KAK3357555.1"/>
    <property type="molecule type" value="Genomic_DNA"/>
</dbReference>
<name>A0AAJ0HMC9_9PEZI</name>
<keyword evidence="1" id="KW-1133">Transmembrane helix</keyword>
<feature type="transmembrane region" description="Helical" evidence="1">
    <location>
        <begin position="12"/>
        <end position="30"/>
    </location>
</feature>
<organism evidence="2 3">
    <name type="scientific">Lasiosphaeria hispida</name>
    <dbReference type="NCBI Taxonomy" id="260671"/>
    <lineage>
        <taxon>Eukaryota</taxon>
        <taxon>Fungi</taxon>
        <taxon>Dikarya</taxon>
        <taxon>Ascomycota</taxon>
        <taxon>Pezizomycotina</taxon>
        <taxon>Sordariomycetes</taxon>
        <taxon>Sordariomycetidae</taxon>
        <taxon>Sordariales</taxon>
        <taxon>Lasiosphaeriaceae</taxon>
        <taxon>Lasiosphaeria</taxon>
    </lineage>
</organism>
<gene>
    <name evidence="2" type="ORF">B0T25DRAFT_162771</name>
</gene>
<keyword evidence="1" id="KW-0812">Transmembrane</keyword>
<reference evidence="2" key="2">
    <citation type="submission" date="2023-06" db="EMBL/GenBank/DDBJ databases">
        <authorList>
            <consortium name="Lawrence Berkeley National Laboratory"/>
            <person name="Haridas S."/>
            <person name="Hensen N."/>
            <person name="Bonometti L."/>
            <person name="Westerberg I."/>
            <person name="Brannstrom I.O."/>
            <person name="Guillou S."/>
            <person name="Cros-Aarteil S."/>
            <person name="Calhoun S."/>
            <person name="Kuo A."/>
            <person name="Mondo S."/>
            <person name="Pangilinan J."/>
            <person name="Riley R."/>
            <person name="Labutti K."/>
            <person name="Andreopoulos B."/>
            <person name="Lipzen A."/>
            <person name="Chen C."/>
            <person name="Yanf M."/>
            <person name="Daum C."/>
            <person name="Ng V."/>
            <person name="Clum A."/>
            <person name="Steindorff A."/>
            <person name="Ohm R."/>
            <person name="Martin F."/>
            <person name="Silar P."/>
            <person name="Natvig D."/>
            <person name="Lalanne C."/>
            <person name="Gautier V."/>
            <person name="Ament-Velasquez S.L."/>
            <person name="Kruys A."/>
            <person name="Hutchinson M.I."/>
            <person name="Powell A.J."/>
            <person name="Barry K."/>
            <person name="Miller A.N."/>
            <person name="Grigoriev I.V."/>
            <person name="Debuchy R."/>
            <person name="Gladieux P."/>
            <person name="Thoren M.H."/>
            <person name="Johannesson H."/>
        </authorList>
    </citation>
    <scope>NUCLEOTIDE SEQUENCE</scope>
    <source>
        <strain evidence="2">CBS 955.72</strain>
    </source>
</reference>
<accession>A0AAJ0HMC9</accession>
<evidence type="ECO:0000256" key="1">
    <source>
        <dbReference type="SAM" id="Phobius"/>
    </source>
</evidence>
<sequence>MIEAIGCDNSLRVVAISMLLYCYTMLYHITCKEKRADGMSAMVQPTGLNSYSLVALLFLFAFFSTRHWRPRTSDIRWLCRFWRFRQAPTPTMPEMLLMPSMPLEFLGTLMIGAYTPGGDTRRRNWRPVMRGREKKTVKLATFKRKTLQDCMHVHT</sequence>
<feature type="transmembrane region" description="Helical" evidence="1">
    <location>
        <begin position="50"/>
        <end position="68"/>
    </location>
</feature>
<evidence type="ECO:0000313" key="2">
    <source>
        <dbReference type="EMBL" id="KAK3357555.1"/>
    </source>
</evidence>
<dbReference type="AlphaFoldDB" id="A0AAJ0HMC9"/>
<comment type="caution">
    <text evidence="2">The sequence shown here is derived from an EMBL/GenBank/DDBJ whole genome shotgun (WGS) entry which is preliminary data.</text>
</comment>
<proteinExistence type="predicted"/>
<dbReference type="Proteomes" id="UP001275084">
    <property type="component" value="Unassembled WGS sequence"/>
</dbReference>
<keyword evidence="1" id="KW-0472">Membrane</keyword>